<dbReference type="GeneID" id="37078824"/>
<dbReference type="Pfam" id="PF07110">
    <property type="entry name" value="EthD"/>
    <property type="match status" value="1"/>
</dbReference>
<keyword evidence="4" id="KW-1185">Reference proteome</keyword>
<evidence type="ECO:0000313" key="3">
    <source>
        <dbReference type="EMBL" id="PYH42550.1"/>
    </source>
</evidence>
<dbReference type="InterPro" id="IPR009799">
    <property type="entry name" value="EthD_dom"/>
</dbReference>
<organism evidence="3 4">
    <name type="scientific">Aspergillus saccharolyticus JOP 1030-1</name>
    <dbReference type="NCBI Taxonomy" id="1450539"/>
    <lineage>
        <taxon>Eukaryota</taxon>
        <taxon>Fungi</taxon>
        <taxon>Dikarya</taxon>
        <taxon>Ascomycota</taxon>
        <taxon>Pezizomycotina</taxon>
        <taxon>Eurotiomycetes</taxon>
        <taxon>Eurotiomycetidae</taxon>
        <taxon>Eurotiales</taxon>
        <taxon>Aspergillaceae</taxon>
        <taxon>Aspergillus</taxon>
        <taxon>Aspergillus subgen. Circumdati</taxon>
    </lineage>
</organism>
<evidence type="ECO:0000313" key="4">
    <source>
        <dbReference type="Proteomes" id="UP000248349"/>
    </source>
</evidence>
<gene>
    <name evidence="3" type="ORF">BP01DRAFT_385433</name>
</gene>
<reference evidence="3 4" key="1">
    <citation type="submission" date="2016-12" db="EMBL/GenBank/DDBJ databases">
        <title>The genomes of Aspergillus section Nigri reveals drivers in fungal speciation.</title>
        <authorList>
            <consortium name="DOE Joint Genome Institute"/>
            <person name="Vesth T.C."/>
            <person name="Nybo J."/>
            <person name="Theobald S."/>
            <person name="Brandl J."/>
            <person name="Frisvad J.C."/>
            <person name="Nielsen K.F."/>
            <person name="Lyhne E.K."/>
            <person name="Kogle M.E."/>
            <person name="Kuo A."/>
            <person name="Riley R."/>
            <person name="Clum A."/>
            <person name="Nolan M."/>
            <person name="Lipzen A."/>
            <person name="Salamov A."/>
            <person name="Henrissat B."/>
            <person name="Wiebenga A."/>
            <person name="De Vries R.P."/>
            <person name="Grigoriev I.V."/>
            <person name="Mortensen U.H."/>
            <person name="Andersen M.R."/>
            <person name="Baker S.E."/>
        </authorList>
    </citation>
    <scope>NUCLEOTIDE SEQUENCE [LARGE SCALE GENOMIC DNA]</scope>
    <source>
        <strain evidence="3 4">JOP 1030-1</strain>
    </source>
</reference>
<name>A0A318ZG02_9EURO</name>
<dbReference type="RefSeq" id="XP_025428532.1">
    <property type="nucleotide sequence ID" value="XM_025577595.1"/>
</dbReference>
<dbReference type="InterPro" id="IPR011008">
    <property type="entry name" value="Dimeric_a/b-barrel"/>
</dbReference>
<protein>
    <recommendedName>
        <fullName evidence="2">EthD domain-containing protein</fullName>
    </recommendedName>
</protein>
<dbReference type="GO" id="GO:0016491">
    <property type="term" value="F:oxidoreductase activity"/>
    <property type="evidence" value="ECO:0007669"/>
    <property type="project" value="InterPro"/>
</dbReference>
<sequence>MAIRLLVFVHRHPSLTPTAFRDCYETHVALLQRLTTTTFPLSHRRSYLARNLVDAGSDTLPLHQPVDITYDAIAELTFADHAALAAFQARITAPDVAAQIAADEETFLDRAKLRVVWLGDVVESMGVAAQYRVE</sequence>
<feature type="domain" description="EthD" evidence="2">
    <location>
        <begin position="12"/>
        <end position="110"/>
    </location>
</feature>
<dbReference type="EMBL" id="KZ821251">
    <property type="protein sequence ID" value="PYH42550.1"/>
    <property type="molecule type" value="Genomic_DNA"/>
</dbReference>
<dbReference type="Gene3D" id="3.30.70.100">
    <property type="match status" value="1"/>
</dbReference>
<accession>A0A318ZG02</accession>
<dbReference type="AlphaFoldDB" id="A0A318ZG02"/>
<dbReference type="Proteomes" id="UP000248349">
    <property type="component" value="Unassembled WGS sequence"/>
</dbReference>
<dbReference type="SUPFAM" id="SSF54909">
    <property type="entry name" value="Dimeric alpha+beta barrel"/>
    <property type="match status" value="1"/>
</dbReference>
<proteinExistence type="inferred from homology"/>
<comment type="similarity">
    <text evidence="1">Belongs to the tpcK family.</text>
</comment>
<dbReference type="OrthoDB" id="2519291at2759"/>
<evidence type="ECO:0000259" key="2">
    <source>
        <dbReference type="Pfam" id="PF07110"/>
    </source>
</evidence>
<dbReference type="STRING" id="1450539.A0A318ZG02"/>
<evidence type="ECO:0000256" key="1">
    <source>
        <dbReference type="ARBA" id="ARBA00005986"/>
    </source>
</evidence>